<gene>
    <name evidence="2" type="ORF">KIL84_008145</name>
</gene>
<keyword evidence="3" id="KW-1185">Reference proteome</keyword>
<dbReference type="AlphaFoldDB" id="A0A9D4ANW0"/>
<proteinExistence type="predicted"/>
<feature type="compositionally biased region" description="Polar residues" evidence="1">
    <location>
        <begin position="28"/>
        <end position="39"/>
    </location>
</feature>
<feature type="region of interest" description="Disordered" evidence="1">
    <location>
        <begin position="75"/>
        <end position="102"/>
    </location>
</feature>
<name>A0A9D4ANW0_9SAUR</name>
<reference evidence="2" key="1">
    <citation type="submission" date="2021-09" db="EMBL/GenBank/DDBJ databases">
        <title>The genome of Mauremys mutica provides insights into the evolution of semi-aquatic lifestyle.</title>
        <authorList>
            <person name="Gong S."/>
            <person name="Gao Y."/>
        </authorList>
    </citation>
    <scope>NUCLEOTIDE SEQUENCE</scope>
    <source>
        <strain evidence="2">MM-2020</strain>
        <tissue evidence="2">Muscle</tissue>
    </source>
</reference>
<organism evidence="2 3">
    <name type="scientific">Mauremys mutica</name>
    <name type="common">yellowpond turtle</name>
    <dbReference type="NCBI Taxonomy" id="74926"/>
    <lineage>
        <taxon>Eukaryota</taxon>
        <taxon>Metazoa</taxon>
        <taxon>Chordata</taxon>
        <taxon>Craniata</taxon>
        <taxon>Vertebrata</taxon>
        <taxon>Euteleostomi</taxon>
        <taxon>Archelosauria</taxon>
        <taxon>Testudinata</taxon>
        <taxon>Testudines</taxon>
        <taxon>Cryptodira</taxon>
        <taxon>Durocryptodira</taxon>
        <taxon>Testudinoidea</taxon>
        <taxon>Geoemydidae</taxon>
        <taxon>Geoemydinae</taxon>
        <taxon>Mauremys</taxon>
    </lineage>
</organism>
<accession>A0A9D4ANW0</accession>
<feature type="region of interest" description="Disordered" evidence="1">
    <location>
        <begin position="14"/>
        <end position="60"/>
    </location>
</feature>
<evidence type="ECO:0000256" key="1">
    <source>
        <dbReference type="SAM" id="MobiDB-lite"/>
    </source>
</evidence>
<dbReference type="EMBL" id="JAHDVG010000589">
    <property type="protein sequence ID" value="KAH1164699.1"/>
    <property type="molecule type" value="Genomic_DNA"/>
</dbReference>
<protein>
    <submittedName>
        <fullName evidence="2">Uncharacterized protein</fullName>
    </submittedName>
</protein>
<sequence>MTVAYNRSQIVLPPQLQHSVPSGHPSPFNYSQTSGNTASYGHYRPPRHGRGYRMPSSYSHSHQQLQYLHQACPHVSQTGEEPQALEETVTSNETEGGDEAAFPAIPGNDSLPIQLCHLLGGGVCIISLAFSATQQ</sequence>
<comment type="caution">
    <text evidence="2">The sequence shown here is derived from an EMBL/GenBank/DDBJ whole genome shotgun (WGS) entry which is preliminary data.</text>
</comment>
<dbReference type="Proteomes" id="UP000827986">
    <property type="component" value="Unassembled WGS sequence"/>
</dbReference>
<evidence type="ECO:0000313" key="3">
    <source>
        <dbReference type="Proteomes" id="UP000827986"/>
    </source>
</evidence>
<evidence type="ECO:0000313" key="2">
    <source>
        <dbReference type="EMBL" id="KAH1164699.1"/>
    </source>
</evidence>